<feature type="signal peptide" evidence="4">
    <location>
        <begin position="1"/>
        <end position="20"/>
    </location>
</feature>
<dbReference type="InterPro" id="IPR031311">
    <property type="entry name" value="CHIT_BIND_RR_consensus"/>
</dbReference>
<dbReference type="GO" id="GO:0008010">
    <property type="term" value="F:structural constituent of chitin-based larval cuticle"/>
    <property type="evidence" value="ECO:0007669"/>
    <property type="project" value="TreeGrafter"/>
</dbReference>
<feature type="region of interest" description="Disordered" evidence="3">
    <location>
        <begin position="140"/>
        <end position="224"/>
    </location>
</feature>
<feature type="chain" id="PRO_5026005579" evidence="4">
    <location>
        <begin position="21"/>
        <end position="306"/>
    </location>
</feature>
<keyword evidence="1 2" id="KW-0193">Cuticle</keyword>
<feature type="compositionally biased region" description="Low complexity" evidence="3">
    <location>
        <begin position="288"/>
        <end position="300"/>
    </location>
</feature>
<feature type="compositionally biased region" description="Polar residues" evidence="3">
    <location>
        <begin position="203"/>
        <end position="216"/>
    </location>
</feature>
<dbReference type="PANTHER" id="PTHR10380:SF235">
    <property type="entry name" value="CUTICULAR PROTEIN 73D, ISOFORM B"/>
    <property type="match status" value="1"/>
</dbReference>
<organism evidence="5">
    <name type="scientific">Aceria tosichella</name>
    <name type="common">wheat curl mite</name>
    <dbReference type="NCBI Taxonomy" id="561515"/>
    <lineage>
        <taxon>Eukaryota</taxon>
        <taxon>Metazoa</taxon>
        <taxon>Ecdysozoa</taxon>
        <taxon>Arthropoda</taxon>
        <taxon>Chelicerata</taxon>
        <taxon>Arachnida</taxon>
        <taxon>Acari</taxon>
        <taxon>Acariformes</taxon>
        <taxon>Trombidiformes</taxon>
        <taxon>Prostigmata</taxon>
        <taxon>Eupodina</taxon>
        <taxon>Eriophyoidea</taxon>
        <taxon>Eriophyidae</taxon>
        <taxon>Eriophyinae</taxon>
        <taxon>Aceriini</taxon>
        <taxon>Aceria</taxon>
    </lineage>
</organism>
<keyword evidence="4" id="KW-0732">Signal</keyword>
<dbReference type="Pfam" id="PF00379">
    <property type="entry name" value="Chitin_bind_4"/>
    <property type="match status" value="1"/>
</dbReference>
<proteinExistence type="predicted"/>
<dbReference type="GO" id="GO:0062129">
    <property type="term" value="C:chitin-based extracellular matrix"/>
    <property type="evidence" value="ECO:0007669"/>
    <property type="project" value="TreeGrafter"/>
</dbReference>
<evidence type="ECO:0000256" key="2">
    <source>
        <dbReference type="PROSITE-ProRule" id="PRU00497"/>
    </source>
</evidence>
<evidence type="ECO:0000256" key="1">
    <source>
        <dbReference type="ARBA" id="ARBA00022460"/>
    </source>
</evidence>
<dbReference type="PROSITE" id="PS51155">
    <property type="entry name" value="CHIT_BIND_RR_2"/>
    <property type="match status" value="1"/>
</dbReference>
<dbReference type="AlphaFoldDB" id="A0A6G1SNH4"/>
<protein>
    <submittedName>
        <fullName evidence="5">Adult-specific rigid cuticular protein 15.5</fullName>
    </submittedName>
</protein>
<dbReference type="PROSITE" id="PS00233">
    <property type="entry name" value="CHIT_BIND_RR_1"/>
    <property type="match status" value="1"/>
</dbReference>
<dbReference type="InterPro" id="IPR000618">
    <property type="entry name" value="Insect_cuticle"/>
</dbReference>
<dbReference type="PANTHER" id="PTHR10380">
    <property type="entry name" value="CUTICLE PROTEIN"/>
    <property type="match status" value="1"/>
</dbReference>
<accession>A0A6G1SNH4</accession>
<dbReference type="EMBL" id="GGYP01006990">
    <property type="protein sequence ID" value="MDE51761.1"/>
    <property type="molecule type" value="Transcribed_RNA"/>
</dbReference>
<feature type="region of interest" description="Disordered" evidence="3">
    <location>
        <begin position="262"/>
        <end position="306"/>
    </location>
</feature>
<feature type="compositionally biased region" description="Low complexity" evidence="3">
    <location>
        <begin position="140"/>
        <end position="187"/>
    </location>
</feature>
<evidence type="ECO:0000256" key="4">
    <source>
        <dbReference type="SAM" id="SignalP"/>
    </source>
</evidence>
<evidence type="ECO:0000256" key="3">
    <source>
        <dbReference type="SAM" id="MobiDB-lite"/>
    </source>
</evidence>
<gene>
    <name evidence="5" type="primary">CU55_1</name>
    <name evidence="5" type="ORF">g.18631</name>
</gene>
<evidence type="ECO:0000313" key="5">
    <source>
        <dbReference type="EMBL" id="MDE51761.1"/>
    </source>
</evidence>
<name>A0A6G1SNH4_9ACAR</name>
<sequence>MIKAAIVAFALVAGLVCVQAAGGIKGRQQSGAEGQFRFQSLKGPVSAAPRPTFQQQQQYTVQQQAPAPQFTQQQVAVPQFTQQQVAAPQFTQQQVAAPQFSQQSFAAQSVKSAPAPSAGVQLAPVFNAVRVQAAPAPQPIQQQVQVQEQEPEQQQQQAPDQEVDPSAAAQEGNAALAALARPAAAAASEEEANPRPEPYNFQYAFNSGDAATSGSSTREEQQDASGRVTGFYTLKGEDGRDRRVDYVADASGFRATISTNELGTANKDSADGKFNSPYPAPEPPQPISAAAGQAFQASFEQQRDIK</sequence>
<reference evidence="5" key="1">
    <citation type="submission" date="2018-10" db="EMBL/GenBank/DDBJ databases">
        <title>Transcriptome assembly of Aceria tosichella (Wheat curl mite) Type 2.</title>
        <authorList>
            <person name="Scully E.D."/>
            <person name="Geib S.M."/>
            <person name="Palmer N.A."/>
            <person name="Gupta A.K."/>
            <person name="Sarath G."/>
            <person name="Tatineni S."/>
        </authorList>
    </citation>
    <scope>NUCLEOTIDE SEQUENCE</scope>
    <source>
        <strain evidence="5">LincolnNE</strain>
    </source>
</reference>
<dbReference type="InterPro" id="IPR050468">
    <property type="entry name" value="Cuticle_Struct_Prot"/>
</dbReference>